<keyword evidence="5" id="KW-0324">Glycolysis</keyword>
<evidence type="ECO:0000313" key="7">
    <source>
        <dbReference type="EMBL" id="GAG48927.1"/>
    </source>
</evidence>
<gene>
    <name evidence="7" type="ORF">S01H1_75369</name>
</gene>
<comment type="similarity">
    <text evidence="4">Belongs to the BPG-independent phosphoglycerate mutase family. A-PGAM subfamily.</text>
</comment>
<dbReference type="Gene3D" id="3.40.720.10">
    <property type="entry name" value="Alkaline Phosphatase, subunit A"/>
    <property type="match status" value="1"/>
</dbReference>
<dbReference type="PANTHER" id="PTHR31209">
    <property type="entry name" value="COFACTOR-INDEPENDENT PHOSPHOGLYCERATE MUTASE"/>
    <property type="match status" value="1"/>
</dbReference>
<comment type="catalytic activity">
    <reaction evidence="1">
        <text>(2R)-2-phosphoglycerate = (2R)-3-phosphoglycerate</text>
        <dbReference type="Rhea" id="RHEA:15901"/>
        <dbReference type="ChEBI" id="CHEBI:58272"/>
        <dbReference type="ChEBI" id="CHEBI:58289"/>
        <dbReference type="EC" id="5.4.2.12"/>
    </reaction>
</comment>
<organism evidence="7">
    <name type="scientific">marine sediment metagenome</name>
    <dbReference type="NCBI Taxonomy" id="412755"/>
    <lineage>
        <taxon>unclassified sequences</taxon>
        <taxon>metagenomes</taxon>
        <taxon>ecological metagenomes</taxon>
    </lineage>
</organism>
<dbReference type="EMBL" id="BARS01050491">
    <property type="protein sequence ID" value="GAG48927.1"/>
    <property type="molecule type" value="Genomic_DNA"/>
</dbReference>
<dbReference type="AlphaFoldDB" id="X0YPU9"/>
<dbReference type="GO" id="GO:0004619">
    <property type="term" value="F:phosphoglycerate mutase activity"/>
    <property type="evidence" value="ECO:0007669"/>
    <property type="project" value="UniProtKB-EC"/>
</dbReference>
<comment type="function">
    <text evidence="2">Catalyzes the interconversion of 2-phosphoglycerate and 3-phosphoglycerate.</text>
</comment>
<evidence type="ECO:0000256" key="2">
    <source>
        <dbReference type="ARBA" id="ARBA00002315"/>
    </source>
</evidence>
<dbReference type="SUPFAM" id="SSF53649">
    <property type="entry name" value="Alkaline phosphatase-like"/>
    <property type="match status" value="1"/>
</dbReference>
<dbReference type="InterPro" id="IPR004456">
    <property type="entry name" value="Pglycerate_mutase_ApgM"/>
</dbReference>
<feature type="non-terminal residue" evidence="7">
    <location>
        <position position="1"/>
    </location>
</feature>
<dbReference type="GO" id="GO:0006096">
    <property type="term" value="P:glycolytic process"/>
    <property type="evidence" value="ECO:0007669"/>
    <property type="project" value="UniProtKB-KW"/>
</dbReference>
<proteinExistence type="inferred from homology"/>
<dbReference type="PANTHER" id="PTHR31209:SF4">
    <property type="entry name" value="2,3-BISPHOSPHOGLYCERATE-INDEPENDENT PHOSPHOGLYCERATE MUTASE"/>
    <property type="match status" value="1"/>
</dbReference>
<accession>X0YPU9</accession>
<feature type="domain" description="Metalloenzyme" evidence="6">
    <location>
        <begin position="11"/>
        <end position="107"/>
    </location>
</feature>
<dbReference type="Pfam" id="PF01676">
    <property type="entry name" value="Metalloenzyme"/>
    <property type="match status" value="1"/>
</dbReference>
<name>X0YPU9_9ZZZZ</name>
<evidence type="ECO:0000256" key="1">
    <source>
        <dbReference type="ARBA" id="ARBA00000370"/>
    </source>
</evidence>
<protein>
    <recommendedName>
        <fullName evidence="6">Metalloenzyme domain-containing protein</fullName>
    </recommendedName>
</protein>
<evidence type="ECO:0000259" key="6">
    <source>
        <dbReference type="Pfam" id="PF01676"/>
    </source>
</evidence>
<dbReference type="GO" id="GO:0046872">
    <property type="term" value="F:metal ion binding"/>
    <property type="evidence" value="ECO:0007669"/>
    <property type="project" value="InterPro"/>
</dbReference>
<evidence type="ECO:0000256" key="5">
    <source>
        <dbReference type="ARBA" id="ARBA00023152"/>
    </source>
</evidence>
<evidence type="ECO:0000256" key="3">
    <source>
        <dbReference type="ARBA" id="ARBA00004921"/>
    </source>
</evidence>
<dbReference type="InterPro" id="IPR006124">
    <property type="entry name" value="Metalloenzyme"/>
</dbReference>
<comment type="pathway">
    <text evidence="3">Carbohydrate degradation.</text>
</comment>
<evidence type="ECO:0000256" key="4">
    <source>
        <dbReference type="ARBA" id="ARBA00005524"/>
    </source>
</evidence>
<reference evidence="7" key="1">
    <citation type="journal article" date="2014" name="Front. Microbiol.">
        <title>High frequency of phylogenetically diverse reductive dehalogenase-homologous genes in deep subseafloor sedimentary metagenomes.</title>
        <authorList>
            <person name="Kawai M."/>
            <person name="Futagami T."/>
            <person name="Toyoda A."/>
            <person name="Takaki Y."/>
            <person name="Nishi S."/>
            <person name="Hori S."/>
            <person name="Arai W."/>
            <person name="Tsubouchi T."/>
            <person name="Morono Y."/>
            <person name="Uchiyama I."/>
            <person name="Ito T."/>
            <person name="Fujiyama A."/>
            <person name="Inagaki F."/>
            <person name="Takami H."/>
        </authorList>
    </citation>
    <scope>NUCLEOTIDE SEQUENCE</scope>
    <source>
        <strain evidence="7">Expedition CK06-06</strain>
    </source>
</reference>
<comment type="caution">
    <text evidence="7">The sequence shown here is derived from an EMBL/GenBank/DDBJ whole genome shotgun (WGS) entry which is preliminary data.</text>
</comment>
<dbReference type="InterPro" id="IPR017850">
    <property type="entry name" value="Alkaline_phosphatase_core_sf"/>
</dbReference>
<sequence>TAGLDSDHAAQAAGVLKALQKHDLVFIHIEAPDEAAHVGSIDEKVEAIERVDREAVGQLLSGGGDSLRILAMPDHATPIEVQTHTPDPVPFVLWGPGFQATGAKAFSEAEAKSMGILIEDGYTIMRKLVQDQGG</sequence>